<protein>
    <submittedName>
        <fullName evidence="2">(apollo) hypothetical protein</fullName>
    </submittedName>
</protein>
<dbReference type="Proteomes" id="UP000691718">
    <property type="component" value="Unassembled WGS sequence"/>
</dbReference>
<sequence length="329" mass="37665">MVIIRFDNILIDLQVNFEELLLNKIKQDKKDINYQTKKTRVAKGAEIITCKQLEDLEKQSNETASKKAKPKKRKSIKDINFADAGPSGIKKGSKQKKTGLYRDDIDIDQYYNDETLREENWPEDLNFEMENLNSLEKYENKEISNEVKECENGNPHTKTKNKSVGKKSKAKENNQGSKETNKTDDDSSVVGNFDLSSETESVRGSESASPQKKKRVTKASLLQKHESLINTAGKLLHKKEEEWEIIGLQLKDLNKRQFYIAQKIIHDTLYYAQMGMLAEHSSVTGLEHNQSQHTYESTVGNRRTTQIYQAPFRYPARRLDTQSVLSGAS</sequence>
<gene>
    <name evidence="2" type="ORF">PAPOLLO_LOCUS4836</name>
</gene>
<evidence type="ECO:0000313" key="2">
    <source>
        <dbReference type="EMBL" id="CAG4953287.1"/>
    </source>
</evidence>
<dbReference type="EMBL" id="CAJQZP010000287">
    <property type="protein sequence ID" value="CAG4953287.1"/>
    <property type="molecule type" value="Genomic_DNA"/>
</dbReference>
<evidence type="ECO:0000313" key="3">
    <source>
        <dbReference type="Proteomes" id="UP000691718"/>
    </source>
</evidence>
<comment type="caution">
    <text evidence="2">The sequence shown here is derived from an EMBL/GenBank/DDBJ whole genome shotgun (WGS) entry which is preliminary data.</text>
</comment>
<feature type="compositionally biased region" description="Polar residues" evidence="1">
    <location>
        <begin position="194"/>
        <end position="210"/>
    </location>
</feature>
<feature type="region of interest" description="Disordered" evidence="1">
    <location>
        <begin position="146"/>
        <end position="219"/>
    </location>
</feature>
<dbReference type="OrthoDB" id="8195247at2759"/>
<accession>A0A8S3WC40</accession>
<feature type="region of interest" description="Disordered" evidence="1">
    <location>
        <begin position="59"/>
        <end position="96"/>
    </location>
</feature>
<name>A0A8S3WC40_PARAO</name>
<organism evidence="2 3">
    <name type="scientific">Parnassius apollo</name>
    <name type="common">Apollo butterfly</name>
    <name type="synonym">Papilio apollo</name>
    <dbReference type="NCBI Taxonomy" id="110799"/>
    <lineage>
        <taxon>Eukaryota</taxon>
        <taxon>Metazoa</taxon>
        <taxon>Ecdysozoa</taxon>
        <taxon>Arthropoda</taxon>
        <taxon>Hexapoda</taxon>
        <taxon>Insecta</taxon>
        <taxon>Pterygota</taxon>
        <taxon>Neoptera</taxon>
        <taxon>Endopterygota</taxon>
        <taxon>Lepidoptera</taxon>
        <taxon>Glossata</taxon>
        <taxon>Ditrysia</taxon>
        <taxon>Papilionoidea</taxon>
        <taxon>Papilionidae</taxon>
        <taxon>Parnassiinae</taxon>
        <taxon>Parnassini</taxon>
        <taxon>Parnassius</taxon>
        <taxon>Parnassius</taxon>
    </lineage>
</organism>
<reference evidence="2" key="1">
    <citation type="submission" date="2021-04" db="EMBL/GenBank/DDBJ databases">
        <authorList>
            <person name="Tunstrom K."/>
        </authorList>
    </citation>
    <scope>NUCLEOTIDE SEQUENCE</scope>
</reference>
<evidence type="ECO:0000256" key="1">
    <source>
        <dbReference type="SAM" id="MobiDB-lite"/>
    </source>
</evidence>
<proteinExistence type="predicted"/>
<feature type="compositionally biased region" description="Basic residues" evidence="1">
    <location>
        <begin position="157"/>
        <end position="169"/>
    </location>
</feature>
<keyword evidence="3" id="KW-1185">Reference proteome</keyword>
<dbReference type="AlphaFoldDB" id="A0A8S3WC40"/>
<feature type="compositionally biased region" description="Basic residues" evidence="1">
    <location>
        <begin position="66"/>
        <end position="75"/>
    </location>
</feature>